<dbReference type="HAMAP" id="MF_02243">
    <property type="entry name" value="UxaE"/>
    <property type="match status" value="1"/>
</dbReference>
<dbReference type="InterPro" id="IPR032586">
    <property type="entry name" value="UxaE"/>
</dbReference>
<proteinExistence type="inferred from homology"/>
<dbReference type="RefSeq" id="WP_072967928.1">
    <property type="nucleotide sequence ID" value="NZ_FQUR01000009.1"/>
</dbReference>
<feature type="active site" description="Proton acceptor" evidence="1">
    <location>
        <position position="165"/>
    </location>
</feature>
<keyword evidence="1" id="KW-0479">Metal-binding</keyword>
<evidence type="ECO:0000313" key="3">
    <source>
        <dbReference type="Proteomes" id="UP000184127"/>
    </source>
</evidence>
<dbReference type="Proteomes" id="UP000184127">
    <property type="component" value="Unassembled WGS sequence"/>
</dbReference>
<keyword evidence="1" id="KW-0413">Isomerase</keyword>
<dbReference type="Pfam" id="PF16257">
    <property type="entry name" value="UxaE"/>
    <property type="match status" value="1"/>
</dbReference>
<comment type="cofactor">
    <cofactor evidence="1">
        <name>a divalent metal cation</name>
        <dbReference type="ChEBI" id="CHEBI:60240"/>
    </cofactor>
</comment>
<gene>
    <name evidence="1" type="primary">uxaE</name>
    <name evidence="2" type="ORF">SAMN02745195_00977</name>
</gene>
<organism evidence="2 3">
    <name type="scientific">Thermoanaerobacter uzonensis DSM 18761</name>
    <dbReference type="NCBI Taxonomy" id="1123369"/>
    <lineage>
        <taxon>Bacteria</taxon>
        <taxon>Bacillati</taxon>
        <taxon>Bacillota</taxon>
        <taxon>Clostridia</taxon>
        <taxon>Thermoanaerobacterales</taxon>
        <taxon>Thermoanaerobacteraceae</taxon>
        <taxon>Thermoanaerobacter</taxon>
    </lineage>
</organism>
<dbReference type="EC" id="5.1.2.7" evidence="1"/>
<reference evidence="3" key="1">
    <citation type="submission" date="2016-11" db="EMBL/GenBank/DDBJ databases">
        <authorList>
            <person name="Varghese N."/>
            <person name="Submissions S."/>
        </authorList>
    </citation>
    <scope>NUCLEOTIDE SEQUENCE [LARGE SCALE GENOMIC DNA]</scope>
    <source>
        <strain evidence="3">DSM 18761</strain>
    </source>
</reference>
<comment type="function">
    <text evidence="1">Catalyzes the epimerization of D-tagaturonate (D-TagA) to D-fructuronate (D-FruA).</text>
</comment>
<dbReference type="GO" id="GO:0016856">
    <property type="term" value="F:racemase and epimerase activity, acting on hydroxy acids and derivatives"/>
    <property type="evidence" value="ECO:0007669"/>
    <property type="project" value="UniProtKB-UniRule"/>
</dbReference>
<dbReference type="GO" id="GO:0046872">
    <property type="term" value="F:metal ion binding"/>
    <property type="evidence" value="ECO:0007669"/>
    <property type="project" value="UniProtKB-UniRule"/>
</dbReference>
<comment type="similarity">
    <text evidence="1">Belongs to the UxaE family.</text>
</comment>
<feature type="binding site" evidence="1">
    <location>
        <position position="347"/>
    </location>
    <ligand>
        <name>a divalent metal cation</name>
        <dbReference type="ChEBI" id="CHEBI:60240"/>
    </ligand>
</feature>
<name>A0A1M4VSM9_9THEO</name>
<accession>A0A1M4VSM9</accession>
<evidence type="ECO:0000256" key="1">
    <source>
        <dbReference type="HAMAP-Rule" id="MF_02243"/>
    </source>
</evidence>
<feature type="binding site" evidence="1">
    <location>
        <position position="314"/>
    </location>
    <ligand>
        <name>a divalent metal cation</name>
        <dbReference type="ChEBI" id="CHEBI:60240"/>
    </ligand>
</feature>
<feature type="binding site" evidence="1">
    <location>
        <position position="166"/>
    </location>
    <ligand>
        <name>a divalent metal cation</name>
        <dbReference type="ChEBI" id="CHEBI:60240"/>
    </ligand>
</feature>
<protein>
    <recommendedName>
        <fullName evidence="1">Tagaturonate/fructuronate epimerase</fullName>
        <shortName evidence="1">D-TagA/D-FruA epimerase</shortName>
        <ecNumber evidence="1">5.1.2.7</ecNumber>
    </recommendedName>
</protein>
<comment type="catalytic activity">
    <reaction evidence="1">
        <text>keto-D-tagaturonate = keto-D-fructuronate</text>
        <dbReference type="Rhea" id="RHEA:51656"/>
        <dbReference type="ChEBI" id="CHEBI:17886"/>
        <dbReference type="ChEBI" id="CHEBI:59881"/>
        <dbReference type="EC" id="5.1.2.7"/>
    </reaction>
</comment>
<evidence type="ECO:0000313" key="2">
    <source>
        <dbReference type="EMBL" id="SHE71822.1"/>
    </source>
</evidence>
<feature type="active site" description="Proton donor" evidence="1">
    <location>
        <position position="272"/>
    </location>
</feature>
<dbReference type="AlphaFoldDB" id="A0A1M4VSM9"/>
<dbReference type="EMBL" id="FQUR01000009">
    <property type="protein sequence ID" value="SHE71822.1"/>
    <property type="molecule type" value="Genomic_DNA"/>
</dbReference>
<sequence>MKEELSNYLLKNSFLLYPDSFRRLKEDVYIFVAKKDSDKKIGFLTNGNFKLSSPHFLEDKYVEELGFYLNLYPLTYENYLILKDNFGISPVTCKEKTSFGTGDRLGLVTPAHIKVLKNYDIFPVLAQQSPRELVKTNRDFKDVLLKAILGVLEAGYAGGFGADADHIKDEKYLMEAIDAGYTMYTLDLSDLLVKISDMPESQLKEKAQSLSSQSREIIDRYKGKKFSISTDEDFVVSEDELYKSALTYEKAMKFVEKVYGILKDRLQHFDLEISIDEGEKDTTVEDHIFVVEYLHRKGIDFWSLAPKFPGEFQKAIDYKGDIKKFTSELKKHYFLTKELGGYKLSLHSGSDKFSIYKIFNEITEGNFHIKTSGTSWLQAISLIFEKDKDLFNDLYKIALDNLEESKKAYKVLIDRDDFPQTIQTEDSQILSKPEIKQLFHISYGVLLDERRKEIYEVLNKYEEEHYEFVSKNIKNHLKEIFNI</sequence>
<keyword evidence="3" id="KW-1185">Reference proteome</keyword>